<dbReference type="PANTHER" id="PTHR34322">
    <property type="entry name" value="TRANSPOSASE, Y1_TNP DOMAIN-CONTAINING"/>
    <property type="match status" value="1"/>
</dbReference>
<dbReference type="PANTHER" id="PTHR34322:SF2">
    <property type="entry name" value="TRANSPOSASE IS200-LIKE DOMAIN-CONTAINING PROTEIN"/>
    <property type="match status" value="1"/>
</dbReference>
<comment type="caution">
    <text evidence="2">The sequence shown here is derived from an EMBL/GenBank/DDBJ whole genome shotgun (WGS) entry which is preliminary data.</text>
</comment>
<sequence length="231" mass="27324">MSLRKTNFVEGEYYHIYNRGVDKRNIFSNKSDLGRFFQSMKEFNTKDPIGSLYENSFIKKKELGSKASKLVKFIAYCLNSNHYHFILTPLVEKGIEKFMQRIGTGYTMYFNEKNKRSGSLFQGKFKSKHINSNEYLLQVSSYVNLNNYDKNGVIKKSLSASSWIEYTQSTNFNFCEKSIILSQFKSKKEYEEFALKTWKNTCEKKDLTWRPCLQVLIRFIYLLFQSFHNSI</sequence>
<dbReference type="GO" id="GO:0004803">
    <property type="term" value="F:transposase activity"/>
    <property type="evidence" value="ECO:0007669"/>
    <property type="project" value="InterPro"/>
</dbReference>
<dbReference type="Pfam" id="PF01797">
    <property type="entry name" value="Y1_Tnp"/>
    <property type="match status" value="1"/>
</dbReference>
<organism evidence="2 3">
    <name type="scientific">Candidatus Yanofskybacteria bacterium GW2011_GWC2_37_9</name>
    <dbReference type="NCBI Taxonomy" id="1619028"/>
    <lineage>
        <taxon>Bacteria</taxon>
        <taxon>Candidatus Yanofskyibacteriota</taxon>
    </lineage>
</organism>
<dbReference type="Proteomes" id="UP000034430">
    <property type="component" value="Unassembled WGS sequence"/>
</dbReference>
<gene>
    <name evidence="2" type="ORF">US65_C0047G0004</name>
</gene>
<dbReference type="GO" id="GO:0006313">
    <property type="term" value="P:DNA transposition"/>
    <property type="evidence" value="ECO:0007669"/>
    <property type="project" value="InterPro"/>
</dbReference>
<protein>
    <submittedName>
        <fullName evidence="2">Transposase</fullName>
    </submittedName>
</protein>
<evidence type="ECO:0000313" key="3">
    <source>
        <dbReference type="Proteomes" id="UP000034430"/>
    </source>
</evidence>
<name>A0A0G0I4M9_9BACT</name>
<accession>A0A0G0I4M9</accession>
<dbReference type="GO" id="GO:0003677">
    <property type="term" value="F:DNA binding"/>
    <property type="evidence" value="ECO:0007669"/>
    <property type="project" value="InterPro"/>
</dbReference>
<proteinExistence type="predicted"/>
<reference evidence="2 3" key="1">
    <citation type="journal article" date="2015" name="Nature">
        <title>rRNA introns, odd ribosomes, and small enigmatic genomes across a large radiation of phyla.</title>
        <authorList>
            <person name="Brown C.T."/>
            <person name="Hug L.A."/>
            <person name="Thomas B.C."/>
            <person name="Sharon I."/>
            <person name="Castelle C.J."/>
            <person name="Singh A."/>
            <person name="Wilkins M.J."/>
            <person name="Williams K.H."/>
            <person name="Banfield J.F."/>
        </authorList>
    </citation>
    <scope>NUCLEOTIDE SEQUENCE [LARGE SCALE GENOMIC DNA]</scope>
</reference>
<dbReference type="EMBL" id="LBTU01000047">
    <property type="protein sequence ID" value="KKQ45920.1"/>
    <property type="molecule type" value="Genomic_DNA"/>
</dbReference>
<dbReference type="SUPFAM" id="SSF143422">
    <property type="entry name" value="Transposase IS200-like"/>
    <property type="match status" value="1"/>
</dbReference>
<dbReference type="Gene3D" id="3.30.70.1290">
    <property type="entry name" value="Transposase IS200-like"/>
    <property type="match status" value="1"/>
</dbReference>
<evidence type="ECO:0000313" key="2">
    <source>
        <dbReference type="EMBL" id="KKQ45920.1"/>
    </source>
</evidence>
<dbReference type="SMART" id="SM01321">
    <property type="entry name" value="Y1_Tnp"/>
    <property type="match status" value="1"/>
</dbReference>
<dbReference type="InterPro" id="IPR036515">
    <property type="entry name" value="Transposase_17_sf"/>
</dbReference>
<dbReference type="InterPro" id="IPR002686">
    <property type="entry name" value="Transposase_17"/>
</dbReference>
<feature type="domain" description="Transposase IS200-like" evidence="1">
    <location>
        <begin position="9"/>
        <end position="146"/>
    </location>
</feature>
<dbReference type="AlphaFoldDB" id="A0A0G0I4M9"/>
<evidence type="ECO:0000259" key="1">
    <source>
        <dbReference type="SMART" id="SM01321"/>
    </source>
</evidence>